<evidence type="ECO:0000313" key="4">
    <source>
        <dbReference type="Proteomes" id="UP000191612"/>
    </source>
</evidence>
<organism evidence="3 4">
    <name type="scientific">Penicillium solitum</name>
    <dbReference type="NCBI Taxonomy" id="60172"/>
    <lineage>
        <taxon>Eukaryota</taxon>
        <taxon>Fungi</taxon>
        <taxon>Dikarya</taxon>
        <taxon>Ascomycota</taxon>
        <taxon>Pezizomycotina</taxon>
        <taxon>Eurotiomycetes</taxon>
        <taxon>Eurotiomycetidae</taxon>
        <taxon>Eurotiales</taxon>
        <taxon>Aspergillaceae</taxon>
        <taxon>Penicillium</taxon>
    </lineage>
</organism>
<reference evidence="4" key="1">
    <citation type="journal article" date="2017" name="Nat. Microbiol.">
        <title>Global analysis of biosynthetic gene clusters reveals vast potential of secondary metabolite production in Penicillium species.</title>
        <authorList>
            <person name="Nielsen J.C."/>
            <person name="Grijseels S."/>
            <person name="Prigent S."/>
            <person name="Ji B."/>
            <person name="Dainat J."/>
            <person name="Nielsen K.F."/>
            <person name="Frisvad J.C."/>
            <person name="Workman M."/>
            <person name="Nielsen J."/>
        </authorList>
    </citation>
    <scope>NUCLEOTIDE SEQUENCE [LARGE SCALE GENOMIC DNA]</scope>
    <source>
        <strain evidence="4">IBT 29525</strain>
    </source>
</reference>
<feature type="region of interest" description="Disordered" evidence="1">
    <location>
        <begin position="1"/>
        <end position="20"/>
    </location>
</feature>
<protein>
    <recommendedName>
        <fullName evidence="2">DUF7587 domain-containing protein</fullName>
    </recommendedName>
</protein>
<dbReference type="EMBL" id="MDYO01000049">
    <property type="protein sequence ID" value="OQD91731.1"/>
    <property type="molecule type" value="Genomic_DNA"/>
</dbReference>
<evidence type="ECO:0000313" key="3">
    <source>
        <dbReference type="EMBL" id="OQD91731.1"/>
    </source>
</evidence>
<evidence type="ECO:0000259" key="2">
    <source>
        <dbReference type="Pfam" id="PF24494"/>
    </source>
</evidence>
<gene>
    <name evidence="3" type="ORF">PENSOL_c049G03520</name>
</gene>
<name>A0A1V6QRD6_9EURO</name>
<sequence>MENLKEAMGNVSLGGPSEDPDHLLFNPQAGSGLAPTALDEIPRYLFRVASPLSSGTTNGMWVRSESAYHNRNFFTEDIFFDLDDEKRKAIAQTINLHLRWSKDKKVGTDNFVSWTSSLPFAIQYIYYRHLSPEDGSSLEDIKLYVIDTTQFPKGTFLPDLDLINAFWGYDHHSPRKDLENFRYLRNQTRHYFGEYLSQGSLKIQGKREIISATSLFEGDRLRRLQPHFRVFEGFPFRNGNPIWANEVIRLRDVIWQATDIRTLSPEEMEGRLEAVKEIVQDLEPNWRYPLAIYFTSLIGSGSLIGEGGTAIHNVFSSYFRSTFPAGQQPLSPSSFRTVVSEKMPEIKQVERLVREIHKYHALEQALERITAAALNIRRLHIGTISPDNGLALVVADPNELLDRTGQTLLAKLRSVQDLCGTVISSISSNAV</sequence>
<dbReference type="Proteomes" id="UP000191612">
    <property type="component" value="Unassembled WGS sequence"/>
</dbReference>
<dbReference type="InterPro" id="IPR056009">
    <property type="entry name" value="DUF7587"/>
</dbReference>
<evidence type="ECO:0000256" key="1">
    <source>
        <dbReference type="SAM" id="MobiDB-lite"/>
    </source>
</evidence>
<accession>A0A1V6QRD6</accession>
<proteinExistence type="predicted"/>
<keyword evidence="4" id="KW-1185">Reference proteome</keyword>
<feature type="domain" description="DUF7587" evidence="2">
    <location>
        <begin position="41"/>
        <end position="166"/>
    </location>
</feature>
<comment type="caution">
    <text evidence="3">The sequence shown here is derived from an EMBL/GenBank/DDBJ whole genome shotgun (WGS) entry which is preliminary data.</text>
</comment>
<dbReference type="Pfam" id="PF24494">
    <property type="entry name" value="DUF7587"/>
    <property type="match status" value="1"/>
</dbReference>
<dbReference type="AlphaFoldDB" id="A0A1V6QRD6"/>